<comment type="similarity">
    <text evidence="1 5">Belongs to the Fmt family.</text>
</comment>
<dbReference type="HAMAP" id="MF_00182">
    <property type="entry name" value="Formyl_trans"/>
    <property type="match status" value="1"/>
</dbReference>
<sequence>MKVVFFGTPKFAVPTLDKLLSHPKFEVVAVITQPDKPKGRGKQLISPPVKSFAMSHNLPVLQPQRLKKDTDILIQLQASSADVFVVVAYGQILSSQILDIPILGCINIHGSILPQYRGAAPIQWSICDGKQETGITTMLMDAGMDTGAILLMEKTTIGLLDNAHDVAERLASLGADLLIETLVRLEQGKIKAITQDDTAATYASLIKKEDYQLDWSQTAITIHNRIRGFYPSCVTGFRHQSLKVMSTVPIGSSYWNLLPPRLQGLERKIPDLSILSGTTGEIVKIVKGVGAIVQTGEGLLLLQQLQVAGKRPLSGWDFVNGMRLQVGEILG</sequence>
<evidence type="ECO:0000256" key="5">
    <source>
        <dbReference type="HAMAP-Rule" id="MF_00182"/>
    </source>
</evidence>
<dbReference type="Proteomes" id="UP000053051">
    <property type="component" value="Unassembled WGS sequence"/>
</dbReference>
<organism evidence="8 9">
    <name type="scientific">Richelia intracellularis HH01</name>
    <dbReference type="NCBI Taxonomy" id="1165094"/>
    <lineage>
        <taxon>Bacteria</taxon>
        <taxon>Bacillati</taxon>
        <taxon>Cyanobacteriota</taxon>
        <taxon>Cyanophyceae</taxon>
        <taxon>Nostocales</taxon>
        <taxon>Nostocaceae</taxon>
        <taxon>Richelia</taxon>
    </lineage>
</organism>
<feature type="domain" description="Formyl transferase C-terminal" evidence="7">
    <location>
        <begin position="206"/>
        <end position="322"/>
    </location>
</feature>
<dbReference type="InterPro" id="IPR041711">
    <property type="entry name" value="Met-tRNA-FMT_N"/>
</dbReference>
<dbReference type="InterPro" id="IPR044135">
    <property type="entry name" value="Met-tRNA-FMT_C"/>
</dbReference>
<dbReference type="GO" id="GO:0005829">
    <property type="term" value="C:cytosol"/>
    <property type="evidence" value="ECO:0007669"/>
    <property type="project" value="TreeGrafter"/>
</dbReference>
<gene>
    <name evidence="5" type="primary">fmt</name>
    <name evidence="8" type="ORF">RINTHH_580</name>
</gene>
<feature type="binding site" evidence="5">
    <location>
        <begin position="111"/>
        <end position="114"/>
    </location>
    <ligand>
        <name>(6S)-5,6,7,8-tetrahydrofolate</name>
        <dbReference type="ChEBI" id="CHEBI:57453"/>
    </ligand>
</feature>
<dbReference type="GO" id="GO:0004479">
    <property type="term" value="F:methionyl-tRNA formyltransferase activity"/>
    <property type="evidence" value="ECO:0007669"/>
    <property type="project" value="UniProtKB-UniRule"/>
</dbReference>
<evidence type="ECO:0000256" key="2">
    <source>
        <dbReference type="ARBA" id="ARBA00012261"/>
    </source>
</evidence>
<protein>
    <recommendedName>
        <fullName evidence="2 5">Methionyl-tRNA formyltransferase</fullName>
        <ecNumber evidence="2 5">2.1.2.9</ecNumber>
    </recommendedName>
</protein>
<dbReference type="CDD" id="cd08646">
    <property type="entry name" value="FMT_core_Met-tRNA-FMT_N"/>
    <property type="match status" value="1"/>
</dbReference>
<comment type="catalytic activity">
    <reaction evidence="5">
        <text>L-methionyl-tRNA(fMet) + (6R)-10-formyltetrahydrofolate = N-formyl-L-methionyl-tRNA(fMet) + (6S)-5,6,7,8-tetrahydrofolate + H(+)</text>
        <dbReference type="Rhea" id="RHEA:24380"/>
        <dbReference type="Rhea" id="RHEA-COMP:9952"/>
        <dbReference type="Rhea" id="RHEA-COMP:9953"/>
        <dbReference type="ChEBI" id="CHEBI:15378"/>
        <dbReference type="ChEBI" id="CHEBI:57453"/>
        <dbReference type="ChEBI" id="CHEBI:78530"/>
        <dbReference type="ChEBI" id="CHEBI:78844"/>
        <dbReference type="ChEBI" id="CHEBI:195366"/>
        <dbReference type="EC" id="2.1.2.9"/>
    </reaction>
</comment>
<comment type="function">
    <text evidence="5">Attaches a formyl group to the free amino group of methionyl-tRNA(fMet). The formyl group appears to play a dual role in the initiator identity of N-formylmethionyl-tRNA by promoting its recognition by IF2 and preventing the misappropriation of this tRNA by the elongation apparatus.</text>
</comment>
<dbReference type="PANTHER" id="PTHR11138">
    <property type="entry name" value="METHIONYL-TRNA FORMYLTRANSFERASE"/>
    <property type="match status" value="1"/>
</dbReference>
<dbReference type="EC" id="2.1.2.9" evidence="2 5"/>
<dbReference type="InterPro" id="IPR036477">
    <property type="entry name" value="Formyl_transf_N_sf"/>
</dbReference>
<evidence type="ECO:0000256" key="1">
    <source>
        <dbReference type="ARBA" id="ARBA00010699"/>
    </source>
</evidence>
<dbReference type="NCBIfam" id="TIGR00460">
    <property type="entry name" value="fmt"/>
    <property type="match status" value="1"/>
</dbReference>
<dbReference type="PANTHER" id="PTHR11138:SF5">
    <property type="entry name" value="METHIONYL-TRNA FORMYLTRANSFERASE, MITOCHONDRIAL"/>
    <property type="match status" value="1"/>
</dbReference>
<evidence type="ECO:0000313" key="8">
    <source>
        <dbReference type="EMBL" id="CCH66213.1"/>
    </source>
</evidence>
<dbReference type="STRING" id="1165094.RINTHH_580"/>
<dbReference type="SUPFAM" id="SSF50486">
    <property type="entry name" value="FMT C-terminal domain-like"/>
    <property type="match status" value="1"/>
</dbReference>
<dbReference type="CDD" id="cd08704">
    <property type="entry name" value="Met_tRNA_FMT_C"/>
    <property type="match status" value="1"/>
</dbReference>
<dbReference type="AlphaFoldDB" id="M1WYV1"/>
<dbReference type="Gene3D" id="3.40.50.12230">
    <property type="match status" value="1"/>
</dbReference>
<comment type="caution">
    <text evidence="8">The sequence shown here is derived from an EMBL/GenBank/DDBJ whole genome shotgun (WGS) entry which is preliminary data.</text>
</comment>
<reference evidence="8 9" key="1">
    <citation type="submission" date="2012-05" db="EMBL/GenBank/DDBJ databases">
        <authorList>
            <person name="Hilton J."/>
        </authorList>
    </citation>
    <scope>NUCLEOTIDE SEQUENCE [LARGE SCALE GENOMIC DNA]</scope>
    <source>
        <strain evidence="8 9">HH01</strain>
    </source>
</reference>
<dbReference type="Pfam" id="PF00551">
    <property type="entry name" value="Formyl_trans_N"/>
    <property type="match status" value="1"/>
</dbReference>
<accession>M1WYV1</accession>
<dbReference type="InterPro" id="IPR005793">
    <property type="entry name" value="Formyl_trans_C"/>
</dbReference>
<proteinExistence type="inferred from homology"/>
<dbReference type="InterPro" id="IPR001555">
    <property type="entry name" value="GART_AS"/>
</dbReference>
<evidence type="ECO:0000313" key="9">
    <source>
        <dbReference type="Proteomes" id="UP000053051"/>
    </source>
</evidence>
<dbReference type="FunFam" id="3.40.50.12230:FF:000001">
    <property type="entry name" value="Methionyl-tRNA formyltransferase"/>
    <property type="match status" value="1"/>
</dbReference>
<dbReference type="InterPro" id="IPR005794">
    <property type="entry name" value="Fmt"/>
</dbReference>
<evidence type="ECO:0000259" key="6">
    <source>
        <dbReference type="Pfam" id="PF00551"/>
    </source>
</evidence>
<dbReference type="InterPro" id="IPR002376">
    <property type="entry name" value="Formyl_transf_N"/>
</dbReference>
<keyword evidence="4 5" id="KW-0648">Protein biosynthesis</keyword>
<evidence type="ECO:0000256" key="4">
    <source>
        <dbReference type="ARBA" id="ARBA00022917"/>
    </source>
</evidence>
<keyword evidence="9" id="KW-1185">Reference proteome</keyword>
<reference evidence="9" key="2">
    <citation type="submission" date="2016-01" db="EMBL/GenBank/DDBJ databases">
        <title>Diatom-associated endosymboitic cyanobacterium lacks core nitrogen metabolism enzymes.</title>
        <authorList>
            <person name="Hilton J.A."/>
            <person name="Foster R.A."/>
            <person name="Tripp H.J."/>
            <person name="Carter B.J."/>
            <person name="Zehr J.P."/>
            <person name="Villareal T.A."/>
        </authorList>
    </citation>
    <scope>NUCLEOTIDE SEQUENCE [LARGE SCALE GENOMIC DNA]</scope>
    <source>
        <strain evidence="9">HH01</strain>
    </source>
</reference>
<dbReference type="Pfam" id="PF02911">
    <property type="entry name" value="Formyl_trans_C"/>
    <property type="match status" value="1"/>
</dbReference>
<evidence type="ECO:0000259" key="7">
    <source>
        <dbReference type="Pfam" id="PF02911"/>
    </source>
</evidence>
<evidence type="ECO:0000256" key="3">
    <source>
        <dbReference type="ARBA" id="ARBA00022679"/>
    </source>
</evidence>
<dbReference type="EMBL" id="CAIY01000005">
    <property type="protein sequence ID" value="CCH66213.1"/>
    <property type="molecule type" value="Genomic_DNA"/>
</dbReference>
<keyword evidence="3 5" id="KW-0808">Transferase</keyword>
<dbReference type="InterPro" id="IPR011034">
    <property type="entry name" value="Formyl_transferase-like_C_sf"/>
</dbReference>
<dbReference type="OrthoDB" id="9802815at2"/>
<name>M1WYV1_9NOST</name>
<dbReference type="PROSITE" id="PS00373">
    <property type="entry name" value="GART"/>
    <property type="match status" value="1"/>
</dbReference>
<dbReference type="RefSeq" id="WP_008231417.1">
    <property type="nucleotide sequence ID" value="NZ_CAIY01000005.1"/>
</dbReference>
<feature type="domain" description="Formyl transferase N-terminal" evidence="6">
    <location>
        <begin position="1"/>
        <end position="182"/>
    </location>
</feature>
<dbReference type="SUPFAM" id="SSF53328">
    <property type="entry name" value="Formyltransferase"/>
    <property type="match status" value="1"/>
</dbReference>